<reference evidence="3" key="1">
    <citation type="submission" date="2016-10" db="EMBL/GenBank/DDBJ databases">
        <authorList>
            <person name="Varghese N."/>
            <person name="Submissions S."/>
        </authorList>
    </citation>
    <scope>NUCLEOTIDE SEQUENCE [LARGE SCALE GENOMIC DNA]</scope>
    <source>
        <strain evidence="3">DSM 25055</strain>
    </source>
</reference>
<keyword evidence="3" id="KW-1185">Reference proteome</keyword>
<evidence type="ECO:0000256" key="1">
    <source>
        <dbReference type="SAM" id="Phobius"/>
    </source>
</evidence>
<sequence length="124" mass="12543">MPPLAPPAPLGLEDRLLAFAVSLLVGGAALHAGTHVVADARDYGHAVLTALLGALVWAVLEPIPLFGGLLAIAAWVAVVKRRYRLGWRRSAGVGVAAWAATVVVLAALELVGIGSVSALGVPGT</sequence>
<name>A0A1H9I440_9EURY</name>
<dbReference type="Proteomes" id="UP000199114">
    <property type="component" value="Unassembled WGS sequence"/>
</dbReference>
<evidence type="ECO:0000313" key="2">
    <source>
        <dbReference type="EMBL" id="SEQ69370.1"/>
    </source>
</evidence>
<organism evidence="2 3">
    <name type="scientific">Natrinema salaciae</name>
    <dbReference type="NCBI Taxonomy" id="1186196"/>
    <lineage>
        <taxon>Archaea</taxon>
        <taxon>Methanobacteriati</taxon>
        <taxon>Methanobacteriota</taxon>
        <taxon>Stenosarchaea group</taxon>
        <taxon>Halobacteria</taxon>
        <taxon>Halobacteriales</taxon>
        <taxon>Natrialbaceae</taxon>
        <taxon>Natrinema</taxon>
    </lineage>
</organism>
<keyword evidence="1" id="KW-0472">Membrane</keyword>
<keyword evidence="1" id="KW-1133">Transmembrane helix</keyword>
<evidence type="ECO:0000313" key="3">
    <source>
        <dbReference type="Proteomes" id="UP000199114"/>
    </source>
</evidence>
<dbReference type="EMBL" id="FOFD01000003">
    <property type="protein sequence ID" value="SEQ69370.1"/>
    <property type="molecule type" value="Genomic_DNA"/>
</dbReference>
<proteinExistence type="predicted"/>
<protein>
    <submittedName>
        <fullName evidence="2">Uncharacterized protein</fullName>
    </submittedName>
</protein>
<keyword evidence="1" id="KW-0812">Transmembrane</keyword>
<accession>A0A1H9I440</accession>
<feature type="transmembrane region" description="Helical" evidence="1">
    <location>
        <begin position="95"/>
        <end position="121"/>
    </location>
</feature>
<dbReference type="OrthoDB" id="205278at2157"/>
<feature type="transmembrane region" description="Helical" evidence="1">
    <location>
        <begin position="66"/>
        <end position="83"/>
    </location>
</feature>
<dbReference type="AlphaFoldDB" id="A0A1H9I440"/>
<dbReference type="RefSeq" id="WP_090617271.1">
    <property type="nucleotide sequence ID" value="NZ_FOFD01000003.1"/>
</dbReference>
<gene>
    <name evidence="2" type="ORF">SAMN04489841_2104</name>
</gene>